<dbReference type="AlphaFoldDB" id="A0ABC9XQL6"/>
<organism evidence="1 2">
    <name type="scientific">Grus japonensis</name>
    <name type="common">Japanese crane</name>
    <name type="synonym">Red-crowned crane</name>
    <dbReference type="NCBI Taxonomy" id="30415"/>
    <lineage>
        <taxon>Eukaryota</taxon>
        <taxon>Metazoa</taxon>
        <taxon>Chordata</taxon>
        <taxon>Craniata</taxon>
        <taxon>Vertebrata</taxon>
        <taxon>Euteleostomi</taxon>
        <taxon>Archelosauria</taxon>
        <taxon>Archosauria</taxon>
        <taxon>Dinosauria</taxon>
        <taxon>Saurischia</taxon>
        <taxon>Theropoda</taxon>
        <taxon>Coelurosauria</taxon>
        <taxon>Aves</taxon>
        <taxon>Neognathae</taxon>
        <taxon>Neoaves</taxon>
        <taxon>Gruiformes</taxon>
        <taxon>Gruidae</taxon>
        <taxon>Grus</taxon>
    </lineage>
</organism>
<accession>A0ABC9XQL6</accession>
<comment type="caution">
    <text evidence="1">The sequence shown here is derived from an EMBL/GenBank/DDBJ whole genome shotgun (WGS) entry which is preliminary data.</text>
</comment>
<keyword evidence="2" id="KW-1185">Reference proteome</keyword>
<reference evidence="1 2" key="1">
    <citation type="submission" date="2024-06" db="EMBL/GenBank/DDBJ databases">
        <title>The draft genome of Grus japonensis, version 3.</title>
        <authorList>
            <person name="Nabeshima K."/>
            <person name="Suzuki S."/>
            <person name="Onuma M."/>
        </authorList>
    </citation>
    <scope>NUCLEOTIDE SEQUENCE [LARGE SCALE GENOMIC DNA]</scope>
    <source>
        <strain evidence="1 2">451A</strain>
    </source>
</reference>
<dbReference type="Proteomes" id="UP001623348">
    <property type="component" value="Unassembled WGS sequence"/>
</dbReference>
<name>A0ABC9XQL6_GRUJA</name>
<protein>
    <submittedName>
        <fullName evidence="1">Uncharacterized protein</fullName>
    </submittedName>
</protein>
<proteinExistence type="predicted"/>
<evidence type="ECO:0000313" key="1">
    <source>
        <dbReference type="EMBL" id="GAB0200018.1"/>
    </source>
</evidence>
<dbReference type="EMBL" id="BAAFJT010000025">
    <property type="protein sequence ID" value="GAB0200018.1"/>
    <property type="molecule type" value="Genomic_DNA"/>
</dbReference>
<sequence length="132" mass="14086">MLGRDPSSKGTAVCCPFCNPRAVAHQGFGMLWLRSPTGSTRGSNCRHRHRQEGQAEEDTCCCLLRAQELLEKMASAGGWLLRRLEMLARASDISADKASSQQGGTWDYPSATAVVKGAGLTSCGDGRASGLR</sequence>
<evidence type="ECO:0000313" key="2">
    <source>
        <dbReference type="Proteomes" id="UP001623348"/>
    </source>
</evidence>
<gene>
    <name evidence="1" type="ORF">GRJ2_002467200</name>
</gene>